<sequence>MNNFDITNLQPNHPLQLAAGVLAHQAVTSGVDYTAVIDYDDKEVMITVKIVSEN</sequence>
<evidence type="ECO:0000313" key="1">
    <source>
        <dbReference type="EMBL" id="GAF71534.1"/>
    </source>
</evidence>
<proteinExistence type="predicted"/>
<gene>
    <name evidence="1" type="ORF">S01H1_12907</name>
</gene>
<reference evidence="1" key="1">
    <citation type="journal article" date="2014" name="Front. Microbiol.">
        <title>High frequency of phylogenetically diverse reductive dehalogenase-homologous genes in deep subseafloor sedimentary metagenomes.</title>
        <authorList>
            <person name="Kawai M."/>
            <person name="Futagami T."/>
            <person name="Toyoda A."/>
            <person name="Takaki Y."/>
            <person name="Nishi S."/>
            <person name="Hori S."/>
            <person name="Arai W."/>
            <person name="Tsubouchi T."/>
            <person name="Morono Y."/>
            <person name="Uchiyama I."/>
            <person name="Ito T."/>
            <person name="Fujiyama A."/>
            <person name="Inagaki F."/>
            <person name="Takami H."/>
        </authorList>
    </citation>
    <scope>NUCLEOTIDE SEQUENCE</scope>
    <source>
        <strain evidence="1">Expedition CK06-06</strain>
    </source>
</reference>
<dbReference type="EMBL" id="BARS01006636">
    <property type="protein sequence ID" value="GAF71534.1"/>
    <property type="molecule type" value="Genomic_DNA"/>
</dbReference>
<protein>
    <submittedName>
        <fullName evidence="1">Uncharacterized protein</fullName>
    </submittedName>
</protein>
<name>X0RRR8_9ZZZZ</name>
<organism evidence="1">
    <name type="scientific">marine sediment metagenome</name>
    <dbReference type="NCBI Taxonomy" id="412755"/>
    <lineage>
        <taxon>unclassified sequences</taxon>
        <taxon>metagenomes</taxon>
        <taxon>ecological metagenomes</taxon>
    </lineage>
</organism>
<comment type="caution">
    <text evidence="1">The sequence shown here is derived from an EMBL/GenBank/DDBJ whole genome shotgun (WGS) entry which is preliminary data.</text>
</comment>
<accession>X0RRR8</accession>
<dbReference type="AlphaFoldDB" id="X0RRR8"/>